<dbReference type="Gene3D" id="2.30.40.10">
    <property type="entry name" value="Urease, subunit C, domain 1"/>
    <property type="match status" value="1"/>
</dbReference>
<protein>
    <submittedName>
        <fullName evidence="2">Amidohydrolase</fullName>
    </submittedName>
</protein>
<comment type="caution">
    <text evidence="2">The sequence shown here is derived from an EMBL/GenBank/DDBJ whole genome shotgun (WGS) entry which is preliminary data.</text>
</comment>
<gene>
    <name evidence="2" type="ORF">GCM10009682_29420</name>
</gene>
<evidence type="ECO:0000259" key="1">
    <source>
        <dbReference type="Pfam" id="PF07969"/>
    </source>
</evidence>
<dbReference type="SUPFAM" id="SSF51556">
    <property type="entry name" value="Metallo-dependent hydrolases"/>
    <property type="match status" value="1"/>
</dbReference>
<reference evidence="3" key="1">
    <citation type="journal article" date="2019" name="Int. J. Syst. Evol. Microbiol.">
        <title>The Global Catalogue of Microorganisms (GCM) 10K type strain sequencing project: providing services to taxonomists for standard genome sequencing and annotation.</title>
        <authorList>
            <consortium name="The Broad Institute Genomics Platform"/>
            <consortium name="The Broad Institute Genome Sequencing Center for Infectious Disease"/>
            <person name="Wu L."/>
            <person name="Ma J."/>
        </authorList>
    </citation>
    <scope>NUCLEOTIDE SEQUENCE [LARGE SCALE GENOMIC DNA]</scope>
    <source>
        <strain evidence="3">JCM 13250</strain>
    </source>
</reference>
<dbReference type="RefSeq" id="WP_344131113.1">
    <property type="nucleotide sequence ID" value="NZ_BAAALT010000078.1"/>
</dbReference>
<accession>A0ABP4YBF8</accession>
<proteinExistence type="predicted"/>
<name>A0ABP4YBF8_9ACTN</name>
<dbReference type="Gene3D" id="3.10.310.70">
    <property type="match status" value="1"/>
</dbReference>
<dbReference type="Pfam" id="PF07969">
    <property type="entry name" value="Amidohydro_3"/>
    <property type="match status" value="1"/>
</dbReference>
<evidence type="ECO:0000313" key="2">
    <source>
        <dbReference type="EMBL" id="GAA1805674.1"/>
    </source>
</evidence>
<organism evidence="2 3">
    <name type="scientific">Luedemannella flava</name>
    <dbReference type="NCBI Taxonomy" id="349316"/>
    <lineage>
        <taxon>Bacteria</taxon>
        <taxon>Bacillati</taxon>
        <taxon>Actinomycetota</taxon>
        <taxon>Actinomycetes</taxon>
        <taxon>Micromonosporales</taxon>
        <taxon>Micromonosporaceae</taxon>
        <taxon>Luedemannella</taxon>
    </lineage>
</organism>
<dbReference type="PANTHER" id="PTHR22642:SF2">
    <property type="entry name" value="PROTEIN LONG AFTER FAR-RED 3"/>
    <property type="match status" value="1"/>
</dbReference>
<dbReference type="SUPFAM" id="SSF51338">
    <property type="entry name" value="Composite domain of metallo-dependent hydrolases"/>
    <property type="match status" value="1"/>
</dbReference>
<dbReference type="Gene3D" id="3.20.20.140">
    <property type="entry name" value="Metal-dependent hydrolases"/>
    <property type="match status" value="1"/>
</dbReference>
<dbReference type="InterPro" id="IPR032466">
    <property type="entry name" value="Metal_Hydrolase"/>
</dbReference>
<dbReference type="EMBL" id="BAAALT010000078">
    <property type="protein sequence ID" value="GAA1805674.1"/>
    <property type="molecule type" value="Genomic_DNA"/>
</dbReference>
<evidence type="ECO:0000313" key="3">
    <source>
        <dbReference type="Proteomes" id="UP001500218"/>
    </source>
</evidence>
<dbReference type="Proteomes" id="UP001500218">
    <property type="component" value="Unassembled WGS sequence"/>
</dbReference>
<dbReference type="InterPro" id="IPR011059">
    <property type="entry name" value="Metal-dep_hydrolase_composite"/>
</dbReference>
<sequence length="540" mass="56608">MQILLTEATLWAGVECVPRAGWLLLDGDRVVAVGDGDPPPADSVIAKPGAHVLPGLIDSHLHLTTSAWQSRGGDGRLWTDVHAADAAVRAAAHADPDAPWLLFWNARPFAWPERRLPTAAELDAAAPGRRVLISGLDLHRGAASPAALAALGAPMVYREDDLVRDRRGRPTGELWERAFGAVLAHALEDTEAYVSAHAVEELIRQELRRCLALGITHAHEAYVPPGQHARMARLAAAEAPRLSWAIGAAEGLLSPVPGPRFAPGGPYGASSREVKLFLDGGDRCALCVPATAFGRLGLRAVGQAVAARHPGPLRDAMSRRSRVHNGELHLSDLRYDDRTLADTLAAYLAKGIRPRLHALGNRAVRQATTALATIGAPRGAAVIDHLTLLDPATTDQVASSGAWASYQPGFLASFGLQITASGTDRYLSLLAGRQLLDAGAPLVLSSDHPAGPLDPLPNLRAAVARTLPDGTVVQAEQALTPSQAVRAMTTTAAASLGAPGAGGLAAGEVADLAICDGDPFAPASRVVSTWIGGREVWRCE</sequence>
<dbReference type="PANTHER" id="PTHR22642">
    <property type="entry name" value="IMIDAZOLONEPROPIONASE"/>
    <property type="match status" value="1"/>
</dbReference>
<keyword evidence="3" id="KW-1185">Reference proteome</keyword>
<feature type="domain" description="Amidohydrolase 3" evidence="1">
    <location>
        <begin position="49"/>
        <end position="536"/>
    </location>
</feature>
<dbReference type="InterPro" id="IPR013108">
    <property type="entry name" value="Amidohydro_3"/>
</dbReference>